<sequence>MTSSALTVRALSGDALQPWLEAVAQLRMTVFRGWPYLYAGDADYERAYLAAYARSSRSVFVLAFDGDTVVGASTGLPLADDTAEFQAPFVDQDVAVDRVFYFGESLLLPQWRGHGIGHRFFDLREAHARALGDFDLTAFAAVDRAEDDPRRPGAHHDNEVFWHKRGYVRQPGMTMLLRWNEVDVGDVAHPMTFWTRPLEASA</sequence>
<name>A0ABU1XY78_9GAMM</name>
<comment type="caution">
    <text evidence="2">The sequence shown here is derived from an EMBL/GenBank/DDBJ whole genome shotgun (WGS) entry which is preliminary data.</text>
</comment>
<protein>
    <submittedName>
        <fullName evidence="2">GNAT superfamily N-acetyltransferase</fullName>
    </submittedName>
</protein>
<accession>A0ABU1XY78</accession>
<dbReference type="Proteomes" id="UP001256588">
    <property type="component" value="Unassembled WGS sequence"/>
</dbReference>
<dbReference type="RefSeq" id="WP_310234654.1">
    <property type="nucleotide sequence ID" value="NZ_JAVDWO010000006.1"/>
</dbReference>
<dbReference type="EMBL" id="JAVDWO010000006">
    <property type="protein sequence ID" value="MDR7193016.1"/>
    <property type="molecule type" value="Genomic_DNA"/>
</dbReference>
<dbReference type="PROSITE" id="PS51186">
    <property type="entry name" value="GNAT"/>
    <property type="match status" value="1"/>
</dbReference>
<dbReference type="InterPro" id="IPR000182">
    <property type="entry name" value="GNAT_dom"/>
</dbReference>
<reference evidence="2 3" key="1">
    <citation type="submission" date="2023-07" db="EMBL/GenBank/DDBJ databases">
        <title>Sorghum-associated microbial communities from plants grown in Nebraska, USA.</title>
        <authorList>
            <person name="Schachtman D."/>
        </authorList>
    </citation>
    <scope>NUCLEOTIDE SEQUENCE [LARGE SCALE GENOMIC DNA]</scope>
    <source>
        <strain evidence="2 3">4099</strain>
    </source>
</reference>
<evidence type="ECO:0000313" key="3">
    <source>
        <dbReference type="Proteomes" id="UP001256588"/>
    </source>
</evidence>
<dbReference type="Gene3D" id="3.40.630.30">
    <property type="match status" value="1"/>
</dbReference>
<evidence type="ECO:0000259" key="1">
    <source>
        <dbReference type="PROSITE" id="PS51186"/>
    </source>
</evidence>
<feature type="domain" description="N-acetyltransferase" evidence="1">
    <location>
        <begin position="6"/>
        <end position="199"/>
    </location>
</feature>
<evidence type="ECO:0000313" key="2">
    <source>
        <dbReference type="EMBL" id="MDR7193016.1"/>
    </source>
</evidence>
<dbReference type="SUPFAM" id="SSF55729">
    <property type="entry name" value="Acyl-CoA N-acyltransferases (Nat)"/>
    <property type="match status" value="1"/>
</dbReference>
<proteinExistence type="predicted"/>
<keyword evidence="3" id="KW-1185">Reference proteome</keyword>
<organism evidence="2 3">
    <name type="scientific">Luteimonas terrae</name>
    <dbReference type="NCBI Taxonomy" id="1530191"/>
    <lineage>
        <taxon>Bacteria</taxon>
        <taxon>Pseudomonadati</taxon>
        <taxon>Pseudomonadota</taxon>
        <taxon>Gammaproteobacteria</taxon>
        <taxon>Lysobacterales</taxon>
        <taxon>Lysobacteraceae</taxon>
        <taxon>Luteimonas</taxon>
    </lineage>
</organism>
<dbReference type="InterPro" id="IPR016181">
    <property type="entry name" value="Acyl_CoA_acyltransferase"/>
</dbReference>
<dbReference type="CDD" id="cd04301">
    <property type="entry name" value="NAT_SF"/>
    <property type="match status" value="1"/>
</dbReference>
<gene>
    <name evidence="2" type="ORF">J2W68_001744</name>
</gene>